<organism evidence="2 3">
    <name type="scientific">Nonlabens dokdonensis</name>
    <dbReference type="NCBI Taxonomy" id="328515"/>
    <lineage>
        <taxon>Bacteria</taxon>
        <taxon>Pseudomonadati</taxon>
        <taxon>Bacteroidota</taxon>
        <taxon>Flavobacteriia</taxon>
        <taxon>Flavobacteriales</taxon>
        <taxon>Flavobacteriaceae</taxon>
        <taxon>Nonlabens</taxon>
    </lineage>
</organism>
<keyword evidence="3" id="KW-1185">Reference proteome</keyword>
<dbReference type="RefSeq" id="WP_015362222.1">
    <property type="nucleotide sequence ID" value="NZ_QKZR01000001.1"/>
</dbReference>
<proteinExistence type="predicted"/>
<accession>A0ABX5Q397</accession>
<name>A0ABX5Q397_9FLAO</name>
<gene>
    <name evidence="2" type="ORF">LX97_01383</name>
</gene>
<protein>
    <recommendedName>
        <fullName evidence="4">Membrane or secreted protein</fullName>
    </recommendedName>
</protein>
<evidence type="ECO:0000313" key="3">
    <source>
        <dbReference type="Proteomes" id="UP000248584"/>
    </source>
</evidence>
<comment type="caution">
    <text evidence="2">The sequence shown here is derived from an EMBL/GenBank/DDBJ whole genome shotgun (WGS) entry which is preliminary data.</text>
</comment>
<evidence type="ECO:0000313" key="2">
    <source>
        <dbReference type="EMBL" id="PZX44372.1"/>
    </source>
</evidence>
<dbReference type="Proteomes" id="UP000248584">
    <property type="component" value="Unassembled WGS sequence"/>
</dbReference>
<evidence type="ECO:0008006" key="4">
    <source>
        <dbReference type="Google" id="ProtNLM"/>
    </source>
</evidence>
<sequence length="232" mass="26852">MSDFPKAEGIKQTSRVAIISVLLILFALPLLTYLFFLNGEHHFKTLPVVTEQVLELDQFETLDGDHIQLQDSVSIITFLGNEPYTRLGYVSNVNEKIYKDFHEFDGYQMISVLPSNGIKDIEEIKAQMAETTDLSDWHFIVGTDEAIQNLFSSFQSNLSLNKDLSSEHAFIIDKKRSLRGRTDDEELGMVYGYDTYLIANLNKRMMDDMRVLLAEYRFAFKKNRDEKIQRDE</sequence>
<keyword evidence="1" id="KW-0812">Transmembrane</keyword>
<feature type="transmembrane region" description="Helical" evidence="1">
    <location>
        <begin position="16"/>
        <end position="36"/>
    </location>
</feature>
<evidence type="ECO:0000256" key="1">
    <source>
        <dbReference type="SAM" id="Phobius"/>
    </source>
</evidence>
<keyword evidence="1" id="KW-0472">Membrane</keyword>
<keyword evidence="1" id="KW-1133">Transmembrane helix</keyword>
<reference evidence="2 3" key="1">
    <citation type="submission" date="2018-06" db="EMBL/GenBank/DDBJ databases">
        <title>Genomic Encyclopedia of Archaeal and Bacterial Type Strains, Phase II (KMG-II): from individual species to whole genera.</title>
        <authorList>
            <person name="Goeker M."/>
        </authorList>
    </citation>
    <scope>NUCLEOTIDE SEQUENCE [LARGE SCALE GENOMIC DNA]</scope>
    <source>
        <strain evidence="2 3">DSM 17205</strain>
    </source>
</reference>
<dbReference type="EMBL" id="QKZR01000001">
    <property type="protein sequence ID" value="PZX44372.1"/>
    <property type="molecule type" value="Genomic_DNA"/>
</dbReference>